<keyword evidence="2" id="KW-1003">Cell membrane</keyword>
<keyword evidence="4 6" id="KW-1133">Transmembrane helix</keyword>
<evidence type="ECO:0000256" key="5">
    <source>
        <dbReference type="ARBA" id="ARBA00023136"/>
    </source>
</evidence>
<evidence type="ECO:0000256" key="2">
    <source>
        <dbReference type="ARBA" id="ARBA00022475"/>
    </source>
</evidence>
<evidence type="ECO:0000313" key="10">
    <source>
        <dbReference type="Proteomes" id="UP000198948"/>
    </source>
</evidence>
<dbReference type="RefSeq" id="WP_092650510.1">
    <property type="nucleotide sequence ID" value="NZ_FOHA01000003.1"/>
</dbReference>
<dbReference type="InterPro" id="IPR050250">
    <property type="entry name" value="Macrolide_Exporter_MacB"/>
</dbReference>
<evidence type="ECO:0000259" key="8">
    <source>
        <dbReference type="Pfam" id="PF12704"/>
    </source>
</evidence>
<dbReference type="EMBL" id="FOHA01000003">
    <property type="protein sequence ID" value="SER68072.1"/>
    <property type="molecule type" value="Genomic_DNA"/>
</dbReference>
<feature type="transmembrane region" description="Helical" evidence="6">
    <location>
        <begin position="336"/>
        <end position="357"/>
    </location>
</feature>
<evidence type="ECO:0000256" key="3">
    <source>
        <dbReference type="ARBA" id="ARBA00022692"/>
    </source>
</evidence>
<dbReference type="GO" id="GO:0005886">
    <property type="term" value="C:plasma membrane"/>
    <property type="evidence" value="ECO:0007669"/>
    <property type="project" value="UniProtKB-SubCell"/>
</dbReference>
<evidence type="ECO:0000256" key="1">
    <source>
        <dbReference type="ARBA" id="ARBA00004651"/>
    </source>
</evidence>
<feature type="transmembrane region" description="Helical" evidence="6">
    <location>
        <begin position="377"/>
        <end position="398"/>
    </location>
</feature>
<dbReference type="PANTHER" id="PTHR30572:SF9">
    <property type="entry name" value="ABC TRANSPORTER PERMEASE PROTEIN"/>
    <property type="match status" value="1"/>
</dbReference>
<reference evidence="9 10" key="1">
    <citation type="submission" date="2016-10" db="EMBL/GenBank/DDBJ databases">
        <authorList>
            <person name="de Groot N.N."/>
        </authorList>
    </citation>
    <scope>NUCLEOTIDE SEQUENCE [LARGE SCALE GENOMIC DNA]</scope>
    <source>
        <strain evidence="9 10">DSM 13760</strain>
    </source>
</reference>
<dbReference type="PANTHER" id="PTHR30572">
    <property type="entry name" value="MEMBRANE COMPONENT OF TRANSPORTER-RELATED"/>
    <property type="match status" value="1"/>
</dbReference>
<evidence type="ECO:0000313" key="9">
    <source>
        <dbReference type="EMBL" id="SER68072.1"/>
    </source>
</evidence>
<proteinExistence type="predicted"/>
<feature type="transmembrane region" description="Helical" evidence="6">
    <location>
        <begin position="457"/>
        <end position="479"/>
    </location>
</feature>
<feature type="domain" description="ABC3 transporter permease C-terminal" evidence="7">
    <location>
        <begin position="337"/>
        <end position="483"/>
    </location>
</feature>
<dbReference type="STRING" id="142588.SAMN04488559_10377"/>
<name>A0A1H9R5R4_9LACT</name>
<dbReference type="Pfam" id="PF12704">
    <property type="entry name" value="MacB_PCD"/>
    <property type="match status" value="1"/>
</dbReference>
<dbReference type="OrthoDB" id="9812886at2"/>
<evidence type="ECO:0000256" key="4">
    <source>
        <dbReference type="ARBA" id="ARBA00022989"/>
    </source>
</evidence>
<dbReference type="GO" id="GO:0022857">
    <property type="term" value="F:transmembrane transporter activity"/>
    <property type="evidence" value="ECO:0007669"/>
    <property type="project" value="TreeGrafter"/>
</dbReference>
<keyword evidence="3 6" id="KW-0812">Transmembrane</keyword>
<protein>
    <submittedName>
        <fullName evidence="9">Putative ABC transport system permease protein</fullName>
    </submittedName>
</protein>
<evidence type="ECO:0000256" key="6">
    <source>
        <dbReference type="SAM" id="Phobius"/>
    </source>
</evidence>
<evidence type="ECO:0000259" key="7">
    <source>
        <dbReference type="Pfam" id="PF02687"/>
    </source>
</evidence>
<organism evidence="9 10">
    <name type="scientific">Isobaculum melis</name>
    <dbReference type="NCBI Taxonomy" id="142588"/>
    <lineage>
        <taxon>Bacteria</taxon>
        <taxon>Bacillati</taxon>
        <taxon>Bacillota</taxon>
        <taxon>Bacilli</taxon>
        <taxon>Lactobacillales</taxon>
        <taxon>Carnobacteriaceae</taxon>
        <taxon>Isobaculum</taxon>
    </lineage>
</organism>
<gene>
    <name evidence="9" type="ORF">SAMN04488559_10377</name>
</gene>
<accession>A0A1H9R5R4</accession>
<sequence>MNFIKRGLLSVVRKKGKSIILFAVIFVLGNLIAGAISIQQATKSVENTIKTKLGSVATVEFDYESADKTGEFDFSNMTFLSVDQIKKIGEQPAVKYYDYSTTAYSSSKTVKRYEVEDAAIMGGMNQFQVKGIHYAPVLDFAEGKGKIVDGRIFNQEEIDKDQNVAIISDKLAEKNNLHVGDTMVFQTEVYAAEFSENGQLEVTDTRDFVLEIVGIFEQTAAKKEDNKDNKKEKDVQKMFMDTEYLNTIYTSAGVVNAENDFSSEAFLKANPELSEKDVPNDPMYTPIYVLKSPEDIETFKTDIKDLMPKNYIVKTTADEYDSIAAPIKSMSKLSSYVLIVSVIAAVLIIGLVVLLFLRDRKHELGIYLSLGERKGKVLGQVMLEVLIVSIVGITLSVFSGNYLARGVSDTLLQSQTEETSTNEQMFSSMGSYALQTDVTTEDVAEAYQVKLDSNYVLLFYGIGLGAIFLSTAIPLIYIVRLNPKKIMM</sequence>
<keyword evidence="5 6" id="KW-0472">Membrane</keyword>
<dbReference type="Proteomes" id="UP000198948">
    <property type="component" value="Unassembled WGS sequence"/>
</dbReference>
<dbReference type="InterPro" id="IPR025857">
    <property type="entry name" value="MacB_PCD"/>
</dbReference>
<dbReference type="AlphaFoldDB" id="A0A1H9R5R4"/>
<comment type="subcellular location">
    <subcellularLocation>
        <location evidence="1">Cell membrane</location>
        <topology evidence="1">Multi-pass membrane protein</topology>
    </subcellularLocation>
</comment>
<keyword evidence="10" id="KW-1185">Reference proteome</keyword>
<dbReference type="Pfam" id="PF02687">
    <property type="entry name" value="FtsX"/>
    <property type="match status" value="1"/>
</dbReference>
<dbReference type="InterPro" id="IPR003838">
    <property type="entry name" value="ABC3_permease_C"/>
</dbReference>
<feature type="domain" description="MacB-like periplasmic core" evidence="8">
    <location>
        <begin position="21"/>
        <end position="241"/>
    </location>
</feature>
<feature type="transmembrane region" description="Helical" evidence="6">
    <location>
        <begin position="20"/>
        <end position="38"/>
    </location>
</feature>